<proteinExistence type="predicted"/>
<name>A0A7W7ZMI5_9BACT</name>
<gene>
    <name evidence="1" type="ORF">HDF15_001024</name>
</gene>
<accession>A0A7W7ZMI5</accession>
<dbReference type="RefSeq" id="WP_184253289.1">
    <property type="nucleotide sequence ID" value="NZ_JACHIO010000003.1"/>
</dbReference>
<evidence type="ECO:0000313" key="1">
    <source>
        <dbReference type="EMBL" id="MBB5062694.1"/>
    </source>
</evidence>
<evidence type="ECO:0000313" key="2">
    <source>
        <dbReference type="Proteomes" id="UP000584867"/>
    </source>
</evidence>
<comment type="caution">
    <text evidence="1">The sequence shown here is derived from an EMBL/GenBank/DDBJ whole genome shotgun (WGS) entry which is preliminary data.</text>
</comment>
<reference evidence="1 2" key="1">
    <citation type="submission" date="2020-08" db="EMBL/GenBank/DDBJ databases">
        <title>Genomic Encyclopedia of Type Strains, Phase IV (KMG-V): Genome sequencing to study the core and pangenomes of soil and plant-associated prokaryotes.</title>
        <authorList>
            <person name="Whitman W."/>
        </authorList>
    </citation>
    <scope>NUCLEOTIDE SEQUENCE [LARGE SCALE GENOMIC DNA]</scope>
    <source>
        <strain evidence="1 2">X5P3</strain>
    </source>
</reference>
<protein>
    <submittedName>
        <fullName evidence="1">Uncharacterized protein</fullName>
    </submittedName>
</protein>
<dbReference type="Proteomes" id="UP000584867">
    <property type="component" value="Unassembled WGS sequence"/>
</dbReference>
<dbReference type="EMBL" id="JACHIO010000003">
    <property type="protein sequence ID" value="MBB5062694.1"/>
    <property type="molecule type" value="Genomic_DNA"/>
</dbReference>
<organism evidence="1 2">
    <name type="scientific">Granulicella mallensis</name>
    <dbReference type="NCBI Taxonomy" id="940614"/>
    <lineage>
        <taxon>Bacteria</taxon>
        <taxon>Pseudomonadati</taxon>
        <taxon>Acidobacteriota</taxon>
        <taxon>Terriglobia</taxon>
        <taxon>Terriglobales</taxon>
        <taxon>Acidobacteriaceae</taxon>
        <taxon>Granulicella</taxon>
    </lineage>
</organism>
<sequence>MRYWLNWSELTGKPKITIEQYRNALRQFPRSEILIACARFSIIFGFGPDANTVASQEATEYWAPLLFFPNLAPRALAFAKQGRPLFFQGQVRFLASEAMRLDPAHPEDGSKVHDYALGELLLAAGELMHKVPVDRPVEELDTMAEIVANFIPTFETDSITDAFVLFLRFYIYLTIIIPSLPANKRLFDVDAEFEKVFGFPLDLYTKFVHTFTAHALLQREETKLGDVPEGSLGISWFKRTNLTEDQVSRMFDTVCCRLSDLPDTKKVHGYADFEFLKNNPYLRIDDKLYAIDYEHAVAKLESGALWRVAGTMEKNRRLQYFSFWGDVFEGYVNWLLDNYASKALNRCFPEPHYLSGKDTRPICDSMVICGSTAVLIEAKLATCRADVRYSCDRKLIREYLDTRLVDGTNRPVGVSQLVTAINRITQGPKDELPEWLRGIKKIMPLIITRDDIGSSWMTNGYLNARFQNMRGPRNKRFIITPLVSMNIATLERACSALQKTALSDILQDRIREDTFLGRPFEAASSHVPRGTPRNFHAHIAIMKELDEKMRLEFDLKD</sequence>
<dbReference type="AlphaFoldDB" id="A0A7W7ZMI5"/>